<dbReference type="AlphaFoldDB" id="A0A2N9EMX4"/>
<name>A0A2N9EMX4_FAGSY</name>
<feature type="domain" description="DUF4378" evidence="1">
    <location>
        <begin position="232"/>
        <end position="324"/>
    </location>
</feature>
<accession>A0A2N9EMX4</accession>
<dbReference type="PANTHER" id="PTHR37613">
    <property type="entry name" value="DUF4378 DOMAIN PROTEIN"/>
    <property type="match status" value="1"/>
</dbReference>
<sequence>MASTPPKPSKQLGELLQEQQEPFILEVYLLERGYQKKNSLNFLATFGCCHGNSTNFLKKSASCGLNKSTKGIPHCSKILRTVCKKFVSIKEDQSMKSSDNRNEEYSVTVDEMDWDGQEIVESDRFSSASNTTVFNSCSESDQEETSISLPKDAGTSQALKLCNTREKEAATYRKLWPRCMEDLEEVPCHEVQQNARIRREENPTACPKKVLEDSLKSASLRFLKLKMVLEKTKKLLFDCVREVVETHERNERGQQHYKQFLGPEELGKLICERIKSWGKQAGDKTNINYFLDLDFMDLGEEWSAFEQQKREIEMEIGEAVLEDIKNELVTEMIDFLALTC</sequence>
<evidence type="ECO:0000313" key="2">
    <source>
        <dbReference type="EMBL" id="SPC76168.1"/>
    </source>
</evidence>
<gene>
    <name evidence="2" type="ORF">FSB_LOCUS4050</name>
</gene>
<dbReference type="InterPro" id="IPR025486">
    <property type="entry name" value="DUF4378"/>
</dbReference>
<dbReference type="EMBL" id="OIVN01000202">
    <property type="protein sequence ID" value="SPC76168.1"/>
    <property type="molecule type" value="Genomic_DNA"/>
</dbReference>
<reference evidence="2" key="1">
    <citation type="submission" date="2018-02" db="EMBL/GenBank/DDBJ databases">
        <authorList>
            <person name="Cohen D.B."/>
            <person name="Kent A.D."/>
        </authorList>
    </citation>
    <scope>NUCLEOTIDE SEQUENCE</scope>
</reference>
<protein>
    <recommendedName>
        <fullName evidence="1">DUF4378 domain-containing protein</fullName>
    </recommendedName>
</protein>
<organism evidence="2">
    <name type="scientific">Fagus sylvatica</name>
    <name type="common">Beechnut</name>
    <dbReference type="NCBI Taxonomy" id="28930"/>
    <lineage>
        <taxon>Eukaryota</taxon>
        <taxon>Viridiplantae</taxon>
        <taxon>Streptophyta</taxon>
        <taxon>Embryophyta</taxon>
        <taxon>Tracheophyta</taxon>
        <taxon>Spermatophyta</taxon>
        <taxon>Magnoliopsida</taxon>
        <taxon>eudicotyledons</taxon>
        <taxon>Gunneridae</taxon>
        <taxon>Pentapetalae</taxon>
        <taxon>rosids</taxon>
        <taxon>fabids</taxon>
        <taxon>Fagales</taxon>
        <taxon>Fagaceae</taxon>
        <taxon>Fagus</taxon>
    </lineage>
</organism>
<dbReference type="Pfam" id="PF14309">
    <property type="entry name" value="DUF4378"/>
    <property type="match status" value="1"/>
</dbReference>
<evidence type="ECO:0000259" key="1">
    <source>
        <dbReference type="Pfam" id="PF14309"/>
    </source>
</evidence>
<proteinExistence type="predicted"/>
<dbReference type="PANTHER" id="PTHR37613:SF4">
    <property type="entry name" value="DUF4378 DOMAIN-CONTAINING PROTEIN"/>
    <property type="match status" value="1"/>
</dbReference>